<dbReference type="AlphaFoldDB" id="A0A4D6Y816"/>
<dbReference type="GO" id="GO:0016787">
    <property type="term" value="F:hydrolase activity"/>
    <property type="evidence" value="ECO:0007669"/>
    <property type="project" value="UniProtKB-KW"/>
</dbReference>
<dbReference type="InterPro" id="IPR029058">
    <property type="entry name" value="AB_hydrolase_fold"/>
</dbReference>
<evidence type="ECO:0000256" key="1">
    <source>
        <dbReference type="ARBA" id="ARBA00022801"/>
    </source>
</evidence>
<dbReference type="InterPro" id="IPR050266">
    <property type="entry name" value="AB_hydrolase_sf"/>
</dbReference>
<gene>
    <name evidence="3" type="ORF">D9V70_02800</name>
</gene>
<sequence>MNIILLSGWGVNSKIWFFIAKELQKFFKVHLIDLPGFGKNKKLHPMKIDQIIKILHHYMPKNSIWMGWSIGGLIVNQFALTYPKDTLAVINVASSPCFIERKNWPGIKKKCLKIFI</sequence>
<dbReference type="Proteomes" id="UP000298564">
    <property type="component" value="Chromosome"/>
</dbReference>
<dbReference type="Gene3D" id="3.40.50.1820">
    <property type="entry name" value="alpha/beta hydrolase"/>
    <property type="match status" value="1"/>
</dbReference>
<name>A0A4D6Y816_9GAMM</name>
<dbReference type="SUPFAM" id="SSF53474">
    <property type="entry name" value="alpha/beta-Hydrolases"/>
    <property type="match status" value="1"/>
</dbReference>
<organism evidence="3 4">
    <name type="scientific">Buchnera aphidicola</name>
    <name type="common">Lipaphis pseudobrassicae</name>
    <dbReference type="NCBI Taxonomy" id="1258543"/>
    <lineage>
        <taxon>Bacteria</taxon>
        <taxon>Pseudomonadati</taxon>
        <taxon>Pseudomonadota</taxon>
        <taxon>Gammaproteobacteria</taxon>
        <taxon>Enterobacterales</taxon>
        <taxon>Erwiniaceae</taxon>
        <taxon>Buchnera</taxon>
    </lineage>
</organism>
<dbReference type="InterPro" id="IPR000073">
    <property type="entry name" value="AB_hydrolase_1"/>
</dbReference>
<evidence type="ECO:0000259" key="2">
    <source>
        <dbReference type="Pfam" id="PF00561"/>
    </source>
</evidence>
<keyword evidence="1 3" id="KW-0378">Hydrolase</keyword>
<feature type="domain" description="AB hydrolase-1" evidence="2">
    <location>
        <begin position="3"/>
        <end position="109"/>
    </location>
</feature>
<evidence type="ECO:0000313" key="4">
    <source>
        <dbReference type="Proteomes" id="UP000298564"/>
    </source>
</evidence>
<proteinExistence type="predicted"/>
<evidence type="ECO:0000313" key="3">
    <source>
        <dbReference type="EMBL" id="QCI22368.1"/>
    </source>
</evidence>
<dbReference type="PANTHER" id="PTHR43798:SF31">
    <property type="entry name" value="AB HYDROLASE SUPERFAMILY PROTEIN YCLE"/>
    <property type="match status" value="1"/>
</dbReference>
<dbReference type="EMBL" id="CP034870">
    <property type="protein sequence ID" value="QCI22368.1"/>
    <property type="molecule type" value="Genomic_DNA"/>
</dbReference>
<accession>A0A4D6Y816</accession>
<reference evidence="3 4" key="2">
    <citation type="submission" date="2019-05" db="EMBL/GenBank/DDBJ databases">
        <title>Genome evolution of the obligate endosymbiont Buchnera aphidicola.</title>
        <authorList>
            <person name="Moran N.A."/>
        </authorList>
    </citation>
    <scope>NUCLEOTIDE SEQUENCE [LARGE SCALE GENOMIC DNA]</scope>
    <source>
        <strain evidence="3 4">Lps</strain>
    </source>
</reference>
<dbReference type="PANTHER" id="PTHR43798">
    <property type="entry name" value="MONOACYLGLYCEROL LIPASE"/>
    <property type="match status" value="1"/>
</dbReference>
<protein>
    <submittedName>
        <fullName evidence="3">Alpha/beta fold hydrolase</fullName>
    </submittedName>
</protein>
<dbReference type="GO" id="GO:0016020">
    <property type="term" value="C:membrane"/>
    <property type="evidence" value="ECO:0007669"/>
    <property type="project" value="TreeGrafter"/>
</dbReference>
<reference evidence="3 4" key="1">
    <citation type="submission" date="2018-12" db="EMBL/GenBank/DDBJ databases">
        <authorList>
            <person name="Chong R.A."/>
        </authorList>
    </citation>
    <scope>NUCLEOTIDE SEQUENCE [LARGE SCALE GENOMIC DNA]</scope>
    <source>
        <strain evidence="3 4">Lps</strain>
    </source>
</reference>
<dbReference type="Pfam" id="PF00561">
    <property type="entry name" value="Abhydrolase_1"/>
    <property type="match status" value="1"/>
</dbReference>
<dbReference type="OrthoDB" id="9780744at2"/>